<proteinExistence type="predicted"/>
<evidence type="ECO:0000313" key="8">
    <source>
        <dbReference type="Proteomes" id="UP001293593"/>
    </source>
</evidence>
<evidence type="ECO:0000256" key="1">
    <source>
        <dbReference type="ARBA" id="ARBA00004370"/>
    </source>
</evidence>
<dbReference type="Proteomes" id="UP001293593">
    <property type="component" value="Unassembled WGS sequence"/>
</dbReference>
<dbReference type="InterPro" id="IPR001828">
    <property type="entry name" value="ANF_lig-bd_rcpt"/>
</dbReference>
<keyword evidence="8" id="KW-1185">Reference proteome</keyword>
<dbReference type="PANTHER" id="PTHR34836:SF1">
    <property type="entry name" value="OS09G0428600 PROTEIN"/>
    <property type="match status" value="1"/>
</dbReference>
<accession>A0AAE1KAM2</accession>
<reference evidence="7" key="1">
    <citation type="submission" date="2023-10" db="EMBL/GenBank/DDBJ databases">
        <title>Chromosome-level genome of the transformable northern wattle, Acacia crassicarpa.</title>
        <authorList>
            <person name="Massaro I."/>
            <person name="Sinha N.R."/>
            <person name="Poethig S."/>
            <person name="Leichty A.R."/>
        </authorList>
    </citation>
    <scope>NUCLEOTIDE SEQUENCE</scope>
    <source>
        <strain evidence="7">Acra3RX</strain>
        <tissue evidence="7">Leaf</tissue>
    </source>
</reference>
<comment type="subcellular location">
    <subcellularLocation>
        <location evidence="1">Membrane</location>
    </subcellularLocation>
</comment>
<dbReference type="InterPro" id="IPR015683">
    <property type="entry name" value="Ionotropic_Glu_rcpt"/>
</dbReference>
<keyword evidence="4" id="KW-0472">Membrane</keyword>
<dbReference type="InterPro" id="IPR028082">
    <property type="entry name" value="Peripla_BP_I"/>
</dbReference>
<protein>
    <recommendedName>
        <fullName evidence="6">Receptor ligand binding region domain-containing protein</fullName>
    </recommendedName>
</protein>
<evidence type="ECO:0000259" key="6">
    <source>
        <dbReference type="Pfam" id="PF01094"/>
    </source>
</evidence>
<comment type="caution">
    <text evidence="7">The sequence shown here is derived from an EMBL/GenBank/DDBJ whole genome shotgun (WGS) entry which is preliminary data.</text>
</comment>
<feature type="signal peptide" evidence="5">
    <location>
        <begin position="1"/>
        <end position="27"/>
    </location>
</feature>
<keyword evidence="2" id="KW-0812">Transmembrane</keyword>
<dbReference type="AlphaFoldDB" id="A0AAE1KAM2"/>
<evidence type="ECO:0000256" key="4">
    <source>
        <dbReference type="ARBA" id="ARBA00023136"/>
    </source>
</evidence>
<keyword evidence="5" id="KW-0732">Signal</keyword>
<dbReference type="Gene3D" id="3.40.50.2300">
    <property type="match status" value="2"/>
</dbReference>
<evidence type="ECO:0000256" key="2">
    <source>
        <dbReference type="ARBA" id="ARBA00022692"/>
    </source>
</evidence>
<evidence type="ECO:0000256" key="3">
    <source>
        <dbReference type="ARBA" id="ARBA00022989"/>
    </source>
</evidence>
<keyword evidence="3" id="KW-1133">Transmembrane helix</keyword>
<dbReference type="GO" id="GO:0016020">
    <property type="term" value="C:membrane"/>
    <property type="evidence" value="ECO:0007669"/>
    <property type="project" value="UniProtKB-SubCell"/>
</dbReference>
<organism evidence="7 8">
    <name type="scientific">Acacia crassicarpa</name>
    <name type="common">northern wattle</name>
    <dbReference type="NCBI Taxonomy" id="499986"/>
    <lineage>
        <taxon>Eukaryota</taxon>
        <taxon>Viridiplantae</taxon>
        <taxon>Streptophyta</taxon>
        <taxon>Embryophyta</taxon>
        <taxon>Tracheophyta</taxon>
        <taxon>Spermatophyta</taxon>
        <taxon>Magnoliopsida</taxon>
        <taxon>eudicotyledons</taxon>
        <taxon>Gunneridae</taxon>
        <taxon>Pentapetalae</taxon>
        <taxon>rosids</taxon>
        <taxon>fabids</taxon>
        <taxon>Fabales</taxon>
        <taxon>Fabaceae</taxon>
        <taxon>Caesalpinioideae</taxon>
        <taxon>mimosoid clade</taxon>
        <taxon>Acacieae</taxon>
        <taxon>Acacia</taxon>
    </lineage>
</organism>
<name>A0AAE1KAM2_9FABA</name>
<feature type="chain" id="PRO_5042127580" description="Receptor ligand binding region domain-containing protein" evidence="5">
    <location>
        <begin position="28"/>
        <end position="200"/>
    </location>
</feature>
<evidence type="ECO:0000313" key="7">
    <source>
        <dbReference type="EMBL" id="KAK4268535.1"/>
    </source>
</evidence>
<evidence type="ECO:0000256" key="5">
    <source>
        <dbReference type="SAM" id="SignalP"/>
    </source>
</evidence>
<sequence length="200" mass="22579">MAGMQKRRRESLIYGGLLLCLITLTQSATVSVPVGVILDSDSSLVNATLNIALQHFYEAHHSYATRLQLFFNTSKTDLDAASAAWYQIYQQNVSAILGPQNSEQARYVKEYGDFDEVPVIWFSPSGPSLMPPRTRFFIHSNFTRSHCSQFEAIAAIIKAYNWQSVIPIYEDPEFGYDLIPCLSYALQDMDTRTPYISAVM</sequence>
<dbReference type="EMBL" id="JAWXYG010000007">
    <property type="protein sequence ID" value="KAK4268535.1"/>
    <property type="molecule type" value="Genomic_DNA"/>
</dbReference>
<dbReference type="PANTHER" id="PTHR34836">
    <property type="entry name" value="OS06G0188250 PROTEIN"/>
    <property type="match status" value="1"/>
</dbReference>
<feature type="domain" description="Receptor ligand binding region" evidence="6">
    <location>
        <begin position="46"/>
        <end position="186"/>
    </location>
</feature>
<gene>
    <name evidence="7" type="ORF">QN277_025182</name>
</gene>
<dbReference type="SUPFAM" id="SSF53822">
    <property type="entry name" value="Periplasmic binding protein-like I"/>
    <property type="match status" value="1"/>
</dbReference>
<dbReference type="Pfam" id="PF01094">
    <property type="entry name" value="ANF_receptor"/>
    <property type="match status" value="1"/>
</dbReference>